<evidence type="ECO:0000256" key="2">
    <source>
        <dbReference type="ARBA" id="ARBA00022448"/>
    </source>
</evidence>
<keyword evidence="6" id="KW-1185">Reference proteome</keyword>
<evidence type="ECO:0000259" key="4">
    <source>
        <dbReference type="SMART" id="SM00062"/>
    </source>
</evidence>
<keyword evidence="3" id="KW-0732">Signal</keyword>
<comment type="similarity">
    <text evidence="1">Belongs to the bacterial solute-binding protein 3 family.</text>
</comment>
<dbReference type="InterPro" id="IPR051455">
    <property type="entry name" value="Bact_solute-bind_prot3"/>
</dbReference>
<sequence>MEGLAPFSSGSEQSPQGYAVELCMAVVERIRQAPGLAGLQVHWRALAEAQVVPALTEGQVDLVCTPMVETVGRRAVADFSIPVFTSGLAVLVRRDAPATLLGPLSGKAQDSGPRWRATINAGLSKHSFAVLRGTLSSRWAHERIRQLGLQSTLEEVSSYEEGVQRVAERKVDALLGDRVVLLAYQARQAEREQLWVPERMFVMSRVALPMPRGDEDFRLLVDRALSKALAGRRGEELFVRYLGPLSAQDRLLQSLYPLPD</sequence>
<dbReference type="SMART" id="SM00062">
    <property type="entry name" value="PBPb"/>
    <property type="match status" value="1"/>
</dbReference>
<dbReference type="EMBL" id="JABWRZ020000001">
    <property type="protein sequence ID" value="MBV4491284.1"/>
    <property type="molecule type" value="Genomic_DNA"/>
</dbReference>
<feature type="domain" description="Solute-binding protein family 3/N-terminal" evidence="4">
    <location>
        <begin position="1"/>
        <end position="245"/>
    </location>
</feature>
<organism evidence="5 6">
    <name type="scientific">Pseudomonas oryzicola</name>
    <dbReference type="NCBI Taxonomy" id="485876"/>
    <lineage>
        <taxon>Bacteria</taxon>
        <taxon>Pseudomonadati</taxon>
        <taxon>Pseudomonadota</taxon>
        <taxon>Gammaproteobacteria</taxon>
        <taxon>Pseudomonadales</taxon>
        <taxon>Pseudomonadaceae</taxon>
        <taxon>Pseudomonas</taxon>
    </lineage>
</organism>
<comment type="caution">
    <text evidence="5">The sequence shown here is derived from an EMBL/GenBank/DDBJ whole genome shotgun (WGS) entry which is preliminary data.</text>
</comment>
<protein>
    <submittedName>
        <fullName evidence="5">Transporter substrate-binding domain-containing protein</fullName>
    </submittedName>
</protein>
<dbReference type="InterPro" id="IPR001638">
    <property type="entry name" value="Solute-binding_3/MltF_N"/>
</dbReference>
<evidence type="ECO:0000256" key="3">
    <source>
        <dbReference type="ARBA" id="ARBA00022729"/>
    </source>
</evidence>
<dbReference type="Gene3D" id="3.40.190.10">
    <property type="entry name" value="Periplasmic binding protein-like II"/>
    <property type="match status" value="2"/>
</dbReference>
<accession>A0ABS6QAU2</accession>
<evidence type="ECO:0000256" key="1">
    <source>
        <dbReference type="ARBA" id="ARBA00010333"/>
    </source>
</evidence>
<reference evidence="5 6" key="1">
    <citation type="journal article" date="2020" name="Microorganisms">
        <title>Reliable Identification of Environmental Pseudomonas Isolates Using the rpoD Gene.</title>
        <authorList>
            <consortium name="The Broad Institute Genome Sequencing Platform"/>
            <person name="Girard L."/>
            <person name="Lood C."/>
            <person name="Rokni-Zadeh H."/>
            <person name="van Noort V."/>
            <person name="Lavigne R."/>
            <person name="De Mot R."/>
        </authorList>
    </citation>
    <scope>NUCLEOTIDE SEQUENCE [LARGE SCALE GENOMIC DNA]</scope>
    <source>
        <strain evidence="5 6">RD9SR1</strain>
    </source>
</reference>
<evidence type="ECO:0000313" key="5">
    <source>
        <dbReference type="EMBL" id="MBV4491284.1"/>
    </source>
</evidence>
<dbReference type="Proteomes" id="UP000609530">
    <property type="component" value="Unassembled WGS sequence"/>
</dbReference>
<name>A0ABS6QAU2_9PSED</name>
<evidence type="ECO:0000313" key="6">
    <source>
        <dbReference type="Proteomes" id="UP000609530"/>
    </source>
</evidence>
<dbReference type="SUPFAM" id="SSF53850">
    <property type="entry name" value="Periplasmic binding protein-like II"/>
    <property type="match status" value="1"/>
</dbReference>
<dbReference type="PANTHER" id="PTHR30085">
    <property type="entry name" value="AMINO ACID ABC TRANSPORTER PERMEASE"/>
    <property type="match status" value="1"/>
</dbReference>
<dbReference type="PANTHER" id="PTHR30085:SF6">
    <property type="entry name" value="ABC TRANSPORTER GLUTAMINE-BINDING PROTEIN GLNH"/>
    <property type="match status" value="1"/>
</dbReference>
<gene>
    <name evidence="5" type="ORF">HU760_011830</name>
</gene>
<keyword evidence="2" id="KW-0813">Transport</keyword>
<proteinExistence type="inferred from homology"/>
<dbReference type="Pfam" id="PF00497">
    <property type="entry name" value="SBP_bac_3"/>
    <property type="match status" value="1"/>
</dbReference>